<dbReference type="EMBL" id="JABFTP020000021">
    <property type="protein sequence ID" value="KAL3268015.1"/>
    <property type="molecule type" value="Genomic_DNA"/>
</dbReference>
<gene>
    <name evidence="1" type="ORF">HHI36_007148</name>
</gene>
<organism evidence="1 2">
    <name type="scientific">Cryptolaemus montrouzieri</name>
    <dbReference type="NCBI Taxonomy" id="559131"/>
    <lineage>
        <taxon>Eukaryota</taxon>
        <taxon>Metazoa</taxon>
        <taxon>Ecdysozoa</taxon>
        <taxon>Arthropoda</taxon>
        <taxon>Hexapoda</taxon>
        <taxon>Insecta</taxon>
        <taxon>Pterygota</taxon>
        <taxon>Neoptera</taxon>
        <taxon>Endopterygota</taxon>
        <taxon>Coleoptera</taxon>
        <taxon>Polyphaga</taxon>
        <taxon>Cucujiformia</taxon>
        <taxon>Coccinelloidea</taxon>
        <taxon>Coccinellidae</taxon>
        <taxon>Scymninae</taxon>
        <taxon>Scymnini</taxon>
        <taxon>Cryptolaemus</taxon>
    </lineage>
</organism>
<sequence>MCCITSTNTCTQRGDREQELQESIAQRELKNYVDSVFSIDEYYIMPGVSIEKIDNATERMDVDVSCETQRSRRSLQEYLEERLDQYTKTHVLSVRMPQTARLFFAQLLFCSPSYCEQAYLSAPRVFYSIGVVKTTTLFADLRFINNAAVSTPGPLKEKQFLAVREHLETHFNTLSDHRVLIDVNAKNIQELEASHSAIEVRVTALLDDVKSLDVLTSSAISNSTPEILERVKRSHNILIKGIGASEDRLNDYMILKRCVNHITPTSSYCNLFY</sequence>
<dbReference type="InterPro" id="IPR012464">
    <property type="entry name" value="DUF1676"/>
</dbReference>
<evidence type="ECO:0000313" key="2">
    <source>
        <dbReference type="Proteomes" id="UP001516400"/>
    </source>
</evidence>
<proteinExistence type="predicted"/>
<comment type="caution">
    <text evidence="1">The sequence shown here is derived from an EMBL/GenBank/DDBJ whole genome shotgun (WGS) entry which is preliminary data.</text>
</comment>
<keyword evidence="2" id="KW-1185">Reference proteome</keyword>
<accession>A0ABD2MNN6</accession>
<dbReference type="AlphaFoldDB" id="A0ABD2MNN6"/>
<reference evidence="1 2" key="1">
    <citation type="journal article" date="2021" name="BMC Biol.">
        <title>Horizontally acquired antibacterial genes associated with adaptive radiation of ladybird beetles.</title>
        <authorList>
            <person name="Li H.S."/>
            <person name="Tang X.F."/>
            <person name="Huang Y.H."/>
            <person name="Xu Z.Y."/>
            <person name="Chen M.L."/>
            <person name="Du X.Y."/>
            <person name="Qiu B.Y."/>
            <person name="Chen P.T."/>
            <person name="Zhang W."/>
            <person name="Slipinski A."/>
            <person name="Escalona H.E."/>
            <person name="Waterhouse R.M."/>
            <person name="Zwick A."/>
            <person name="Pang H."/>
        </authorList>
    </citation>
    <scope>NUCLEOTIDE SEQUENCE [LARGE SCALE GENOMIC DNA]</scope>
    <source>
        <strain evidence="1">SYSU2018</strain>
    </source>
</reference>
<name>A0ABD2MNN6_9CUCU</name>
<evidence type="ECO:0000313" key="1">
    <source>
        <dbReference type="EMBL" id="KAL3268015.1"/>
    </source>
</evidence>
<dbReference type="Pfam" id="PF07898">
    <property type="entry name" value="DUF1676"/>
    <property type="match status" value="1"/>
</dbReference>
<dbReference type="Proteomes" id="UP001516400">
    <property type="component" value="Unassembled WGS sequence"/>
</dbReference>
<protein>
    <submittedName>
        <fullName evidence="1">Uncharacterized protein</fullName>
    </submittedName>
</protein>